<keyword evidence="7" id="KW-1185">Reference proteome</keyword>
<dbReference type="InterPro" id="IPR001128">
    <property type="entry name" value="Cyt_P450"/>
</dbReference>
<reference evidence="6" key="1">
    <citation type="journal article" date="2023" name="G3 (Bethesda)">
        <title>A reference genome for the long-term kleptoplast-retaining sea slug Elysia crispata morphotype clarki.</title>
        <authorList>
            <person name="Eastman K.E."/>
            <person name="Pendleton A.L."/>
            <person name="Shaikh M.A."/>
            <person name="Suttiyut T."/>
            <person name="Ogas R."/>
            <person name="Tomko P."/>
            <person name="Gavelis G."/>
            <person name="Widhalm J.R."/>
            <person name="Wisecaver J.H."/>
        </authorList>
    </citation>
    <scope>NUCLEOTIDE SEQUENCE</scope>
    <source>
        <strain evidence="6">ECLA1</strain>
    </source>
</reference>
<dbReference type="PANTHER" id="PTHR24300:SF375">
    <property type="entry name" value="CYTOCHROME P450 FAMILY"/>
    <property type="match status" value="1"/>
</dbReference>
<organism evidence="6 7">
    <name type="scientific">Elysia crispata</name>
    <name type="common">lettuce slug</name>
    <dbReference type="NCBI Taxonomy" id="231223"/>
    <lineage>
        <taxon>Eukaryota</taxon>
        <taxon>Metazoa</taxon>
        <taxon>Spiralia</taxon>
        <taxon>Lophotrochozoa</taxon>
        <taxon>Mollusca</taxon>
        <taxon>Gastropoda</taxon>
        <taxon>Heterobranchia</taxon>
        <taxon>Euthyneura</taxon>
        <taxon>Panpulmonata</taxon>
        <taxon>Sacoglossa</taxon>
        <taxon>Placobranchoidea</taxon>
        <taxon>Plakobranchidae</taxon>
        <taxon>Elysia</taxon>
    </lineage>
</organism>
<gene>
    <name evidence="6" type="ORF">RRG08_064897</name>
</gene>
<keyword evidence="3 4" id="KW-0408">Iron</keyword>
<keyword evidence="5" id="KW-0503">Monooxygenase</keyword>
<feature type="binding site" description="axial binding residue" evidence="4">
    <location>
        <position position="173"/>
    </location>
    <ligand>
        <name>heme</name>
        <dbReference type="ChEBI" id="CHEBI:30413"/>
    </ligand>
    <ligandPart>
        <name>Fe</name>
        <dbReference type="ChEBI" id="CHEBI:18248"/>
    </ligandPart>
</feature>
<evidence type="ECO:0000256" key="3">
    <source>
        <dbReference type="ARBA" id="ARBA00023004"/>
    </source>
</evidence>
<dbReference type="Proteomes" id="UP001283361">
    <property type="component" value="Unassembled WGS sequence"/>
</dbReference>
<dbReference type="GO" id="GO:0004497">
    <property type="term" value="F:monooxygenase activity"/>
    <property type="evidence" value="ECO:0007669"/>
    <property type="project" value="UniProtKB-KW"/>
</dbReference>
<dbReference type="PROSITE" id="PS00086">
    <property type="entry name" value="CYTOCHROME_P450"/>
    <property type="match status" value="1"/>
</dbReference>
<keyword evidence="2 4" id="KW-0479">Metal-binding</keyword>
<dbReference type="AlphaFoldDB" id="A0AAE1AA55"/>
<accession>A0AAE1AA55</accession>
<comment type="caution">
    <text evidence="6">The sequence shown here is derived from an EMBL/GenBank/DDBJ whole genome shotgun (WGS) entry which is preliminary data.</text>
</comment>
<keyword evidence="5" id="KW-0560">Oxidoreductase</keyword>
<comment type="similarity">
    <text evidence="1 5">Belongs to the cytochrome P450 family.</text>
</comment>
<evidence type="ECO:0000256" key="5">
    <source>
        <dbReference type="RuleBase" id="RU000461"/>
    </source>
</evidence>
<evidence type="ECO:0000256" key="1">
    <source>
        <dbReference type="ARBA" id="ARBA00010617"/>
    </source>
</evidence>
<evidence type="ECO:0000256" key="4">
    <source>
        <dbReference type="PIRSR" id="PIRSR602401-1"/>
    </source>
</evidence>
<keyword evidence="4 5" id="KW-0349">Heme</keyword>
<dbReference type="InterPro" id="IPR050182">
    <property type="entry name" value="Cytochrome_P450_fam2"/>
</dbReference>
<dbReference type="GO" id="GO:0020037">
    <property type="term" value="F:heme binding"/>
    <property type="evidence" value="ECO:0007669"/>
    <property type="project" value="InterPro"/>
</dbReference>
<dbReference type="InterPro" id="IPR017972">
    <property type="entry name" value="Cyt_P450_CS"/>
</dbReference>
<sequence>MFKAKKIQRNWANVKDMIVEIISEMILDTADTQSTTESAPNYISFYRRRQQEKVKKGKRTYLDDENLTKSVIDLFGAGTETVSSTISYHQGDTAFDDYCAFLLLHKTSEEIAIHDFVIPKDTTVIPNLDSVLHDLKIWGYDADRFNPGRFLDKDGNLLQREEFLPFSIGPRLCVGEAMAKVELFLFMSSMFQRFEILATETLNPPSLKPNIGITSVPESFRVLCRERFKDNLSPQNV</sequence>
<dbReference type="Pfam" id="PF00067">
    <property type="entry name" value="p450"/>
    <property type="match status" value="2"/>
</dbReference>
<dbReference type="InterPro" id="IPR002401">
    <property type="entry name" value="Cyt_P450_E_grp-I"/>
</dbReference>
<evidence type="ECO:0008006" key="8">
    <source>
        <dbReference type="Google" id="ProtNLM"/>
    </source>
</evidence>
<dbReference type="GO" id="GO:0005506">
    <property type="term" value="F:iron ion binding"/>
    <property type="evidence" value="ECO:0007669"/>
    <property type="project" value="InterPro"/>
</dbReference>
<dbReference type="SUPFAM" id="SSF48264">
    <property type="entry name" value="Cytochrome P450"/>
    <property type="match status" value="1"/>
</dbReference>
<dbReference type="Gene3D" id="1.10.630.10">
    <property type="entry name" value="Cytochrome P450"/>
    <property type="match status" value="2"/>
</dbReference>
<dbReference type="EMBL" id="JAWDGP010002472">
    <property type="protein sequence ID" value="KAK3782937.1"/>
    <property type="molecule type" value="Genomic_DNA"/>
</dbReference>
<dbReference type="GO" id="GO:0016705">
    <property type="term" value="F:oxidoreductase activity, acting on paired donors, with incorporation or reduction of molecular oxygen"/>
    <property type="evidence" value="ECO:0007669"/>
    <property type="project" value="InterPro"/>
</dbReference>
<comment type="cofactor">
    <cofactor evidence="4">
        <name>heme</name>
        <dbReference type="ChEBI" id="CHEBI:30413"/>
    </cofactor>
</comment>
<dbReference type="PRINTS" id="PR00463">
    <property type="entry name" value="EP450I"/>
</dbReference>
<name>A0AAE1AA55_9GAST</name>
<dbReference type="PRINTS" id="PR00385">
    <property type="entry name" value="P450"/>
</dbReference>
<evidence type="ECO:0000256" key="2">
    <source>
        <dbReference type="ARBA" id="ARBA00022723"/>
    </source>
</evidence>
<dbReference type="PANTHER" id="PTHR24300">
    <property type="entry name" value="CYTOCHROME P450 508A4-RELATED"/>
    <property type="match status" value="1"/>
</dbReference>
<protein>
    <recommendedName>
        <fullName evidence="8">Cytochrome P450</fullName>
    </recommendedName>
</protein>
<proteinExistence type="inferred from homology"/>
<evidence type="ECO:0000313" key="7">
    <source>
        <dbReference type="Proteomes" id="UP001283361"/>
    </source>
</evidence>
<dbReference type="InterPro" id="IPR036396">
    <property type="entry name" value="Cyt_P450_sf"/>
</dbReference>
<evidence type="ECO:0000313" key="6">
    <source>
        <dbReference type="EMBL" id="KAK3782937.1"/>
    </source>
</evidence>